<dbReference type="Gene3D" id="3.30.2350.10">
    <property type="entry name" value="Pseudouridine synthase"/>
    <property type="match status" value="1"/>
</dbReference>
<dbReference type="EMBL" id="HBUF01528797">
    <property type="protein sequence ID" value="CAG6751063.1"/>
    <property type="molecule type" value="Transcribed_RNA"/>
</dbReference>
<dbReference type="PANTHER" id="PTHR21600">
    <property type="entry name" value="MITOCHONDRIAL RNA PSEUDOURIDINE SYNTHASE"/>
    <property type="match status" value="1"/>
</dbReference>
<dbReference type="EMBL" id="HBUF01316139">
    <property type="protein sequence ID" value="CAG6694028.1"/>
    <property type="molecule type" value="Transcribed_RNA"/>
</dbReference>
<accession>A0A8D8TXK8</accession>
<dbReference type="GO" id="GO:0003723">
    <property type="term" value="F:RNA binding"/>
    <property type="evidence" value="ECO:0007669"/>
    <property type="project" value="InterPro"/>
</dbReference>
<dbReference type="PANTHER" id="PTHR21600:SF83">
    <property type="entry name" value="PSEUDOURIDYLATE SYNTHASE RPUSD4, MITOCHONDRIAL"/>
    <property type="match status" value="1"/>
</dbReference>
<proteinExistence type="inferred from homology"/>
<evidence type="ECO:0000256" key="2">
    <source>
        <dbReference type="ARBA" id="ARBA00010876"/>
    </source>
</evidence>
<reference evidence="4" key="1">
    <citation type="submission" date="2021-05" db="EMBL/GenBank/DDBJ databases">
        <authorList>
            <person name="Alioto T."/>
            <person name="Alioto T."/>
            <person name="Gomez Garrido J."/>
        </authorList>
    </citation>
    <scope>NUCLEOTIDE SEQUENCE</scope>
</reference>
<dbReference type="EMBL" id="HBUF01316138">
    <property type="protein sequence ID" value="CAG6694027.1"/>
    <property type="molecule type" value="Transcribed_RNA"/>
</dbReference>
<sequence>MQLNKVSSLFMSNSWCLKCSSRNFQNGFSPTHKIDCLEDLVSALERSTIFFDKHLLVLNKPYGLKKQLPVDFSPSPPTFVKLNSAAASLEEYSLQDALPFLCDIFKVPKLTVVKSPDRYMSGVTVLAATDKAVDLFTKCIRRARASLIFPTYQAVCVGTPNVKDETHTLGVVMETRKEHRALIDRFKEKKIVFVNTWSKNDIKRADIALLRIHHKVLASTPDECASLIQVSSNWNRAHCVRTFLAAQLLTPVLGDHVCSSRVKYVFDKPVRGDVWNVDHTMQYLPTKLKEKLKVKRKNEELTIPEHIHLSRLVLPAYYKDKQSLVLESDIATSSAFQYALNTLGLLTREQNQAEKDQEAAQSSG</sequence>
<keyword evidence="3" id="KW-0413">Isomerase</keyword>
<evidence type="ECO:0000256" key="1">
    <source>
        <dbReference type="ARBA" id="ARBA00001166"/>
    </source>
</evidence>
<dbReference type="InterPro" id="IPR020103">
    <property type="entry name" value="PsdUridine_synth_cat_dom_sf"/>
</dbReference>
<protein>
    <submittedName>
        <fullName evidence="4">RNA pseudouridylate synthase domain-containing protein 4</fullName>
    </submittedName>
</protein>
<dbReference type="SUPFAM" id="SSF55120">
    <property type="entry name" value="Pseudouridine synthase"/>
    <property type="match status" value="1"/>
</dbReference>
<dbReference type="InterPro" id="IPR050188">
    <property type="entry name" value="RluA_PseudoU_synthase"/>
</dbReference>
<evidence type="ECO:0000256" key="3">
    <source>
        <dbReference type="ARBA" id="ARBA00023235"/>
    </source>
</evidence>
<comment type="catalytic activity">
    <reaction evidence="1">
        <text>a uridine in mRNA = a pseudouridine in mRNA</text>
        <dbReference type="Rhea" id="RHEA:56644"/>
        <dbReference type="Rhea" id="RHEA-COMP:14658"/>
        <dbReference type="Rhea" id="RHEA-COMP:14659"/>
        <dbReference type="ChEBI" id="CHEBI:65314"/>
        <dbReference type="ChEBI" id="CHEBI:65315"/>
    </reaction>
</comment>
<dbReference type="GO" id="GO:0001522">
    <property type="term" value="P:pseudouridine synthesis"/>
    <property type="evidence" value="ECO:0007669"/>
    <property type="project" value="InterPro"/>
</dbReference>
<name>A0A8D8TXK8_9HEMI</name>
<comment type="similarity">
    <text evidence="2">Belongs to the pseudouridine synthase RluA family.</text>
</comment>
<evidence type="ECO:0000313" key="4">
    <source>
        <dbReference type="EMBL" id="CAG6694027.1"/>
    </source>
</evidence>
<dbReference type="AlphaFoldDB" id="A0A8D8TXK8"/>
<organism evidence="4">
    <name type="scientific">Cacopsylla melanoneura</name>
    <dbReference type="NCBI Taxonomy" id="428564"/>
    <lineage>
        <taxon>Eukaryota</taxon>
        <taxon>Metazoa</taxon>
        <taxon>Ecdysozoa</taxon>
        <taxon>Arthropoda</taxon>
        <taxon>Hexapoda</taxon>
        <taxon>Insecta</taxon>
        <taxon>Pterygota</taxon>
        <taxon>Neoptera</taxon>
        <taxon>Paraneoptera</taxon>
        <taxon>Hemiptera</taxon>
        <taxon>Sternorrhyncha</taxon>
        <taxon>Psylloidea</taxon>
        <taxon>Psyllidae</taxon>
        <taxon>Psyllinae</taxon>
        <taxon>Cacopsylla</taxon>
    </lineage>
</organism>
<dbReference type="GO" id="GO:0009982">
    <property type="term" value="F:pseudouridine synthase activity"/>
    <property type="evidence" value="ECO:0007669"/>
    <property type="project" value="InterPro"/>
</dbReference>